<dbReference type="GO" id="GO:0005829">
    <property type="term" value="C:cytosol"/>
    <property type="evidence" value="ECO:0007669"/>
    <property type="project" value="TreeGrafter"/>
</dbReference>
<dbReference type="Proteomes" id="UP000193498">
    <property type="component" value="Unassembled WGS sequence"/>
</dbReference>
<dbReference type="InterPro" id="IPR050357">
    <property type="entry name" value="Arrestin_domain-protein"/>
</dbReference>
<gene>
    <name evidence="2" type="ORF">K493DRAFT_341811</name>
</gene>
<dbReference type="OrthoDB" id="2333384at2759"/>
<dbReference type="SUPFAM" id="SSF81296">
    <property type="entry name" value="E set domains"/>
    <property type="match status" value="1"/>
</dbReference>
<dbReference type="PANTHER" id="PTHR11188:SF17">
    <property type="entry name" value="FI21816P1"/>
    <property type="match status" value="1"/>
</dbReference>
<dbReference type="GO" id="GO:0070086">
    <property type="term" value="P:ubiquitin-dependent endocytosis"/>
    <property type="evidence" value="ECO:0007669"/>
    <property type="project" value="TreeGrafter"/>
</dbReference>
<dbReference type="InterPro" id="IPR014756">
    <property type="entry name" value="Ig_E-set"/>
</dbReference>
<dbReference type="GO" id="GO:0005886">
    <property type="term" value="C:plasma membrane"/>
    <property type="evidence" value="ECO:0007669"/>
    <property type="project" value="TreeGrafter"/>
</dbReference>
<dbReference type="AlphaFoldDB" id="A0A1Y1XHS9"/>
<evidence type="ECO:0000313" key="3">
    <source>
        <dbReference type="Proteomes" id="UP000193498"/>
    </source>
</evidence>
<evidence type="ECO:0000259" key="1">
    <source>
        <dbReference type="Pfam" id="PF02752"/>
    </source>
</evidence>
<dbReference type="InParanoid" id="A0A1Y1XHS9"/>
<keyword evidence="3" id="KW-1185">Reference proteome</keyword>
<name>A0A1Y1XHS9_9FUNG</name>
<protein>
    <recommendedName>
        <fullName evidence="1">Arrestin C-terminal-like domain-containing protein</fullName>
    </recommendedName>
</protein>
<dbReference type="InterPro" id="IPR014752">
    <property type="entry name" value="Arrestin-like_C"/>
</dbReference>
<dbReference type="Pfam" id="PF02752">
    <property type="entry name" value="Arrestin_C"/>
    <property type="match status" value="1"/>
</dbReference>
<comment type="caution">
    <text evidence="2">The sequence shown here is derived from an EMBL/GenBank/DDBJ whole genome shotgun (WGS) entry which is preliminary data.</text>
</comment>
<dbReference type="InterPro" id="IPR011022">
    <property type="entry name" value="Arrestin_C-like"/>
</dbReference>
<dbReference type="Gene3D" id="2.60.40.640">
    <property type="match status" value="2"/>
</dbReference>
<dbReference type="GO" id="GO:0031625">
    <property type="term" value="F:ubiquitin protein ligase binding"/>
    <property type="evidence" value="ECO:0007669"/>
    <property type="project" value="TreeGrafter"/>
</dbReference>
<dbReference type="STRING" id="1314790.A0A1Y1XHS9"/>
<sequence length="331" mass="37220">MFSVPVVDIIFDQEVVIARGSASESQGYFVEGVVDLKLQEPTKVNDIVLKLVGTISLFTATKGWLHKTIVKQKWSLMDRSSGGKALAADTYQYRFNVFLPGSLPESVILELGEINYRLTAQVKRPAFARDVSASRLVTLRRDSLLYLEPQETLFANDQEIKLPIQDSIRLPTRTVLQGDSIPLQILFCHLIGHQIEKVSISIMEHVRYQSNISAYQTTKQIAKFKLDIQLEDLSQEKLLMLDLSSCEVRFSCNTSFIQVEHYLQVEFSSCECPDTDDLGPMAMRIPIWFAPKELQTAYDELPPYSGQLSGPENGSLPSYELIAQIPSPIVA</sequence>
<dbReference type="EMBL" id="MCFE01000592">
    <property type="protein sequence ID" value="ORX85299.1"/>
    <property type="molecule type" value="Genomic_DNA"/>
</dbReference>
<feature type="domain" description="Arrestin C-terminal-like" evidence="1">
    <location>
        <begin position="165"/>
        <end position="268"/>
    </location>
</feature>
<evidence type="ECO:0000313" key="2">
    <source>
        <dbReference type="EMBL" id="ORX85299.1"/>
    </source>
</evidence>
<organism evidence="2 3">
    <name type="scientific">Basidiobolus meristosporus CBS 931.73</name>
    <dbReference type="NCBI Taxonomy" id="1314790"/>
    <lineage>
        <taxon>Eukaryota</taxon>
        <taxon>Fungi</taxon>
        <taxon>Fungi incertae sedis</taxon>
        <taxon>Zoopagomycota</taxon>
        <taxon>Entomophthoromycotina</taxon>
        <taxon>Basidiobolomycetes</taxon>
        <taxon>Basidiobolales</taxon>
        <taxon>Basidiobolaceae</taxon>
        <taxon>Basidiobolus</taxon>
    </lineage>
</organism>
<dbReference type="GO" id="GO:0030674">
    <property type="term" value="F:protein-macromolecule adaptor activity"/>
    <property type="evidence" value="ECO:0007669"/>
    <property type="project" value="TreeGrafter"/>
</dbReference>
<dbReference type="PANTHER" id="PTHR11188">
    <property type="entry name" value="ARRESTIN DOMAIN CONTAINING PROTEIN"/>
    <property type="match status" value="1"/>
</dbReference>
<reference evidence="2 3" key="1">
    <citation type="submission" date="2016-07" db="EMBL/GenBank/DDBJ databases">
        <title>Pervasive Adenine N6-methylation of Active Genes in Fungi.</title>
        <authorList>
            <consortium name="DOE Joint Genome Institute"/>
            <person name="Mondo S.J."/>
            <person name="Dannebaum R.O."/>
            <person name="Kuo R.C."/>
            <person name="Labutti K."/>
            <person name="Haridas S."/>
            <person name="Kuo A."/>
            <person name="Salamov A."/>
            <person name="Ahrendt S.R."/>
            <person name="Lipzen A."/>
            <person name="Sullivan W."/>
            <person name="Andreopoulos W.B."/>
            <person name="Clum A."/>
            <person name="Lindquist E."/>
            <person name="Daum C."/>
            <person name="Ramamoorthy G.K."/>
            <person name="Gryganskyi A."/>
            <person name="Culley D."/>
            <person name="Magnuson J.K."/>
            <person name="James T.Y."/>
            <person name="O'Malley M.A."/>
            <person name="Stajich J.E."/>
            <person name="Spatafora J.W."/>
            <person name="Visel A."/>
            <person name="Grigoriev I.V."/>
        </authorList>
    </citation>
    <scope>NUCLEOTIDE SEQUENCE [LARGE SCALE GENOMIC DNA]</scope>
    <source>
        <strain evidence="2 3">CBS 931.73</strain>
    </source>
</reference>
<proteinExistence type="predicted"/>
<accession>A0A1Y1XHS9</accession>